<reference evidence="1 2" key="1">
    <citation type="journal article" date="2013" name="Genome Biol.">
        <title>The genome sequence of the most widely cultivated cacao type and its use to identify candidate genes regulating pod color.</title>
        <authorList>
            <person name="Motamayor J.C."/>
            <person name="Mockaitis K."/>
            <person name="Schmutz J."/>
            <person name="Haiminen N."/>
            <person name="Iii D.L."/>
            <person name="Cornejo O."/>
            <person name="Findley S.D."/>
            <person name="Zheng P."/>
            <person name="Utro F."/>
            <person name="Royaert S."/>
            <person name="Saski C."/>
            <person name="Jenkins J."/>
            <person name="Podicheti R."/>
            <person name="Zhao M."/>
            <person name="Scheffler B.E."/>
            <person name="Stack J.C."/>
            <person name="Feltus F.A."/>
            <person name="Mustiga G.M."/>
            <person name="Amores F."/>
            <person name="Phillips W."/>
            <person name="Marelli J.P."/>
            <person name="May G.D."/>
            <person name="Shapiro H."/>
            <person name="Ma J."/>
            <person name="Bustamante C.D."/>
            <person name="Schnell R.J."/>
            <person name="Main D."/>
            <person name="Gilbert D."/>
            <person name="Parida L."/>
            <person name="Kuhn D.N."/>
        </authorList>
    </citation>
    <scope>NUCLEOTIDE SEQUENCE [LARGE SCALE GENOMIC DNA]</scope>
    <source>
        <strain evidence="2">cv. Matina 1-6</strain>
    </source>
</reference>
<dbReference type="AlphaFoldDB" id="A0A061FVY9"/>
<dbReference type="EMBL" id="CM001881">
    <property type="protein sequence ID" value="EOY21047.1"/>
    <property type="molecule type" value="Genomic_DNA"/>
</dbReference>
<proteinExistence type="predicted"/>
<keyword evidence="2" id="KW-1185">Reference proteome</keyword>
<evidence type="ECO:0000313" key="1">
    <source>
        <dbReference type="EMBL" id="EOY21047.1"/>
    </source>
</evidence>
<accession>A0A061FVY9</accession>
<dbReference type="HOGENOM" id="CLU_2890333_0_0_1"/>
<name>A0A061FVY9_THECC</name>
<organism evidence="1 2">
    <name type="scientific">Theobroma cacao</name>
    <name type="common">Cacao</name>
    <name type="synonym">Cocoa</name>
    <dbReference type="NCBI Taxonomy" id="3641"/>
    <lineage>
        <taxon>Eukaryota</taxon>
        <taxon>Viridiplantae</taxon>
        <taxon>Streptophyta</taxon>
        <taxon>Embryophyta</taxon>
        <taxon>Tracheophyta</taxon>
        <taxon>Spermatophyta</taxon>
        <taxon>Magnoliopsida</taxon>
        <taxon>eudicotyledons</taxon>
        <taxon>Gunneridae</taxon>
        <taxon>Pentapetalae</taxon>
        <taxon>rosids</taxon>
        <taxon>malvids</taxon>
        <taxon>Malvales</taxon>
        <taxon>Malvaceae</taxon>
        <taxon>Byttnerioideae</taxon>
        <taxon>Theobroma</taxon>
    </lineage>
</organism>
<dbReference type="InParanoid" id="A0A061FVY9"/>
<protein>
    <submittedName>
        <fullName evidence="1">Uncharacterized protein</fullName>
    </submittedName>
</protein>
<evidence type="ECO:0000313" key="2">
    <source>
        <dbReference type="Proteomes" id="UP000026915"/>
    </source>
</evidence>
<gene>
    <name evidence="1" type="ORF">TCM_012364</name>
</gene>
<sequence length="63" mass="7207">MIPFRGLCLHQSLNTYMTLESNRIRRSRKGHDKVATAFFMLLGDLRSMNLASSGSKQEGHLRK</sequence>
<dbReference type="Gramene" id="EOY21047">
    <property type="protein sequence ID" value="EOY21047"/>
    <property type="gene ID" value="TCM_012364"/>
</dbReference>
<dbReference type="Proteomes" id="UP000026915">
    <property type="component" value="Chromosome 3"/>
</dbReference>